<dbReference type="EMBL" id="UGWV01000002">
    <property type="protein sequence ID" value="SUF97084.1"/>
    <property type="molecule type" value="Genomic_DNA"/>
</dbReference>
<dbReference type="AlphaFoldDB" id="A0A7D8IPH4"/>
<proteinExistence type="predicted"/>
<accession>A0A7D8IPH4</accession>
<reference evidence="1 2" key="1">
    <citation type="submission" date="2018-06" db="EMBL/GenBank/DDBJ databases">
        <authorList>
            <consortium name="Pathogen Informatics"/>
            <person name="Doyle S."/>
        </authorList>
    </citation>
    <scope>NUCLEOTIDE SEQUENCE [LARGE SCALE GENOMIC DNA]</scope>
    <source>
        <strain evidence="1 2">NCTC6385</strain>
    </source>
</reference>
<evidence type="ECO:0000313" key="2">
    <source>
        <dbReference type="Proteomes" id="UP000254463"/>
    </source>
</evidence>
<organism evidence="1 2">
    <name type="scientific">Salmonella enterica</name>
    <name type="common">Salmonella choleraesuis</name>
    <dbReference type="NCBI Taxonomy" id="28901"/>
    <lineage>
        <taxon>Bacteria</taxon>
        <taxon>Pseudomonadati</taxon>
        <taxon>Pseudomonadota</taxon>
        <taxon>Gammaproteobacteria</taxon>
        <taxon>Enterobacterales</taxon>
        <taxon>Enterobacteriaceae</taxon>
        <taxon>Salmonella</taxon>
    </lineage>
</organism>
<name>A0A7D8IPH4_SALER</name>
<gene>
    <name evidence="1" type="ORF">NCTC6385_04105</name>
</gene>
<evidence type="ECO:0008006" key="3">
    <source>
        <dbReference type="Google" id="ProtNLM"/>
    </source>
</evidence>
<dbReference type="Proteomes" id="UP000254463">
    <property type="component" value="Unassembled WGS sequence"/>
</dbReference>
<sequence>MRHVPADARQTRIYPVSLENQPGCRSVSDDDLCAWCSRLCYRPGELSLCRLFITDAIWPVRVDTDGYAQSCPAFRLNRNTPPGKTGRPALLTRDIAGNNIPPLSLFTDRHSRPCSSRAWPLSFIST</sequence>
<protein>
    <recommendedName>
        <fullName evidence="3">Antirestriction protein</fullName>
    </recommendedName>
</protein>
<evidence type="ECO:0000313" key="1">
    <source>
        <dbReference type="EMBL" id="SUF97084.1"/>
    </source>
</evidence>